<feature type="transmembrane region" description="Helical" evidence="1">
    <location>
        <begin position="307"/>
        <end position="327"/>
    </location>
</feature>
<dbReference type="InterPro" id="IPR018713">
    <property type="entry name" value="MPAB/Lcp_cat_dom"/>
</dbReference>
<keyword evidence="1" id="KW-0812">Transmembrane</keyword>
<dbReference type="PANTHER" id="PTHR37159:SF1">
    <property type="entry name" value="GH11867P"/>
    <property type="match status" value="1"/>
</dbReference>
<sequence>NRHGRCARFASPWNGKENILTRKKHFNFLVCESAAMRDYGFLEGAAAAAAGEGGAFQGRQRSAEAKPARDSVFAPSASSLSMDHLWGGQHESGDCGHPADSRPEWFDAHKFARAKEVFREHLFSFFFAHLVGLAMVVTKPSLLEPLASTGRSSNLPSLYRRYLSTLRHVKCWYEGDIWKANDAAAISIGKVRQMHRDVSAHLRNRRCPVTGGAYLSQLDMAVTQFAFIGLVVLYPRQLGLFVSERDLECVLHFWRCVGYKLGMADSYNLCAGSYRETLRVCLDMQEKLIKPGLVSASREGAAMSRDIINAVRVLVIFLSYEGMMAYWARQVGLQFNAALSLYDWWSYCLIWLTFNLLLRYRTFRNLFNWLLRVAIRRGTKWGSYLQKQLEVQELHSKGMNLGYAYRYH</sequence>
<name>A0AAQ4EGR9_AMBAM</name>
<feature type="non-terminal residue" evidence="3">
    <location>
        <position position="1"/>
    </location>
</feature>
<evidence type="ECO:0000313" key="4">
    <source>
        <dbReference type="Proteomes" id="UP001321473"/>
    </source>
</evidence>
<proteinExistence type="predicted"/>
<accession>A0AAQ4EGR9</accession>
<dbReference type="PANTHER" id="PTHR37159">
    <property type="entry name" value="GH11867P"/>
    <property type="match status" value="1"/>
</dbReference>
<evidence type="ECO:0000259" key="2">
    <source>
        <dbReference type="Pfam" id="PF09995"/>
    </source>
</evidence>
<keyword evidence="4" id="KW-1185">Reference proteome</keyword>
<keyword evidence="1" id="KW-1133">Transmembrane helix</keyword>
<dbReference type="Proteomes" id="UP001321473">
    <property type="component" value="Unassembled WGS sequence"/>
</dbReference>
<organism evidence="3 4">
    <name type="scientific">Amblyomma americanum</name>
    <name type="common">Lone star tick</name>
    <dbReference type="NCBI Taxonomy" id="6943"/>
    <lineage>
        <taxon>Eukaryota</taxon>
        <taxon>Metazoa</taxon>
        <taxon>Ecdysozoa</taxon>
        <taxon>Arthropoda</taxon>
        <taxon>Chelicerata</taxon>
        <taxon>Arachnida</taxon>
        <taxon>Acari</taxon>
        <taxon>Parasitiformes</taxon>
        <taxon>Ixodida</taxon>
        <taxon>Ixodoidea</taxon>
        <taxon>Ixodidae</taxon>
        <taxon>Amblyomminae</taxon>
        <taxon>Amblyomma</taxon>
    </lineage>
</organism>
<protein>
    <recommendedName>
        <fullName evidence="2">ER-bound oxygenase mpaB/mpaB'/Rubber oxygenase catalytic domain-containing protein</fullName>
    </recommendedName>
</protein>
<dbReference type="Pfam" id="PF09995">
    <property type="entry name" value="MPAB_Lcp_cat"/>
    <property type="match status" value="1"/>
</dbReference>
<comment type="caution">
    <text evidence="3">The sequence shown here is derived from an EMBL/GenBank/DDBJ whole genome shotgun (WGS) entry which is preliminary data.</text>
</comment>
<dbReference type="EMBL" id="JARKHS020016219">
    <property type="protein sequence ID" value="KAK8773858.1"/>
    <property type="molecule type" value="Genomic_DNA"/>
</dbReference>
<reference evidence="3 4" key="1">
    <citation type="journal article" date="2023" name="Arcadia Sci">
        <title>De novo assembly of a long-read Amblyomma americanum tick genome.</title>
        <authorList>
            <person name="Chou S."/>
            <person name="Poskanzer K.E."/>
            <person name="Rollins M."/>
            <person name="Thuy-Boun P.S."/>
        </authorList>
    </citation>
    <scope>NUCLEOTIDE SEQUENCE [LARGE SCALE GENOMIC DNA]</scope>
    <source>
        <strain evidence="3">F_SG_1</strain>
        <tissue evidence="3">Salivary glands</tissue>
    </source>
</reference>
<dbReference type="GO" id="GO:0016491">
    <property type="term" value="F:oxidoreductase activity"/>
    <property type="evidence" value="ECO:0007669"/>
    <property type="project" value="InterPro"/>
</dbReference>
<feature type="transmembrane region" description="Helical" evidence="1">
    <location>
        <begin position="339"/>
        <end position="358"/>
    </location>
</feature>
<gene>
    <name evidence="3" type="ORF">V5799_011609</name>
</gene>
<evidence type="ECO:0000256" key="1">
    <source>
        <dbReference type="SAM" id="Phobius"/>
    </source>
</evidence>
<evidence type="ECO:0000313" key="3">
    <source>
        <dbReference type="EMBL" id="KAK8773858.1"/>
    </source>
</evidence>
<feature type="domain" description="ER-bound oxygenase mpaB/mpaB'/Rubber oxygenase catalytic" evidence="2">
    <location>
        <begin position="124"/>
        <end position="300"/>
    </location>
</feature>
<dbReference type="AlphaFoldDB" id="A0AAQ4EGR9"/>
<keyword evidence="1" id="KW-0472">Membrane</keyword>